<evidence type="ECO:0000313" key="1">
    <source>
        <dbReference type="EMBL" id="KAK5804548.1"/>
    </source>
</evidence>
<reference evidence="1 2" key="1">
    <citation type="submission" date="2023-03" db="EMBL/GenBank/DDBJ databases">
        <title>WGS of Gossypium arboreum.</title>
        <authorList>
            <person name="Yu D."/>
        </authorList>
    </citation>
    <scope>NUCLEOTIDE SEQUENCE [LARGE SCALE GENOMIC DNA]</scope>
    <source>
        <tissue evidence="1">Leaf</tissue>
    </source>
</reference>
<keyword evidence="2" id="KW-1185">Reference proteome</keyword>
<accession>A0ABR0NWI2</accession>
<comment type="caution">
    <text evidence="1">The sequence shown here is derived from an EMBL/GenBank/DDBJ whole genome shotgun (WGS) entry which is preliminary data.</text>
</comment>
<dbReference type="Proteomes" id="UP001358586">
    <property type="component" value="Chromosome 9"/>
</dbReference>
<dbReference type="EMBL" id="JARKNE010000009">
    <property type="protein sequence ID" value="KAK5804548.1"/>
    <property type="molecule type" value="Genomic_DNA"/>
</dbReference>
<proteinExistence type="predicted"/>
<name>A0ABR0NWI2_GOSAR</name>
<organism evidence="1 2">
    <name type="scientific">Gossypium arboreum</name>
    <name type="common">Tree cotton</name>
    <name type="synonym">Gossypium nanking</name>
    <dbReference type="NCBI Taxonomy" id="29729"/>
    <lineage>
        <taxon>Eukaryota</taxon>
        <taxon>Viridiplantae</taxon>
        <taxon>Streptophyta</taxon>
        <taxon>Embryophyta</taxon>
        <taxon>Tracheophyta</taxon>
        <taxon>Spermatophyta</taxon>
        <taxon>Magnoliopsida</taxon>
        <taxon>eudicotyledons</taxon>
        <taxon>Gunneridae</taxon>
        <taxon>Pentapetalae</taxon>
        <taxon>rosids</taxon>
        <taxon>malvids</taxon>
        <taxon>Malvales</taxon>
        <taxon>Malvaceae</taxon>
        <taxon>Malvoideae</taxon>
        <taxon>Gossypium</taxon>
    </lineage>
</organism>
<sequence>MVFGADQVISITVLYISLNLGFITTDRTDPVAASVWLARYSRKNEGNWKLENEIEIEYNMVEGRQCELFELALQLLISATRISLSGLLVCTRWVNARVVGN</sequence>
<gene>
    <name evidence="1" type="ORF">PVK06_032199</name>
</gene>
<protein>
    <submittedName>
        <fullName evidence="1">Uncharacterized protein</fullName>
    </submittedName>
</protein>
<evidence type="ECO:0000313" key="2">
    <source>
        <dbReference type="Proteomes" id="UP001358586"/>
    </source>
</evidence>